<protein>
    <submittedName>
        <fullName evidence="2">Uncharacterized protein</fullName>
    </submittedName>
</protein>
<dbReference type="InterPro" id="IPR035669">
    <property type="entry name" value="SGNH_plant_lipase-like"/>
</dbReference>
<evidence type="ECO:0000313" key="3">
    <source>
        <dbReference type="Proteomes" id="UP000243459"/>
    </source>
</evidence>
<name>A0A5P1F588_ASPOF</name>
<dbReference type="InterPro" id="IPR008265">
    <property type="entry name" value="Lipase_GDSL_AS"/>
</dbReference>
<dbReference type="Proteomes" id="UP000243459">
    <property type="component" value="Chromosome 4"/>
</dbReference>
<dbReference type="Gramene" id="ONK71630">
    <property type="protein sequence ID" value="ONK71630"/>
    <property type="gene ID" value="A4U43_C04F10680"/>
</dbReference>
<dbReference type="InterPro" id="IPR036514">
    <property type="entry name" value="SGNH_hydro_sf"/>
</dbReference>
<accession>A0A5P1F588</accession>
<dbReference type="CDD" id="cd01837">
    <property type="entry name" value="SGNH_plant_lipase_like"/>
    <property type="match status" value="1"/>
</dbReference>
<dbReference type="GO" id="GO:0016298">
    <property type="term" value="F:lipase activity"/>
    <property type="evidence" value="ECO:0007669"/>
    <property type="project" value="InterPro"/>
</dbReference>
<dbReference type="Pfam" id="PF00657">
    <property type="entry name" value="Lipase_GDSL"/>
    <property type="match status" value="1"/>
</dbReference>
<dbReference type="PROSITE" id="PS01098">
    <property type="entry name" value="LIPASE_GDSL_SER"/>
    <property type="match status" value="1"/>
</dbReference>
<dbReference type="SUPFAM" id="SSF52266">
    <property type="entry name" value="SGNH hydrolase"/>
    <property type="match status" value="1"/>
</dbReference>
<evidence type="ECO:0000256" key="1">
    <source>
        <dbReference type="ARBA" id="ARBA00008668"/>
    </source>
</evidence>
<dbReference type="PANTHER" id="PTHR45642:SF95">
    <property type="entry name" value="GDSL-LIKE LIPASE_ACYLHYDROLASE FAMILY PROTEIN, EXPRESSED"/>
    <property type="match status" value="1"/>
</dbReference>
<dbReference type="GO" id="GO:0006629">
    <property type="term" value="P:lipid metabolic process"/>
    <property type="evidence" value="ECO:0007669"/>
    <property type="project" value="InterPro"/>
</dbReference>
<evidence type="ECO:0000313" key="2">
    <source>
        <dbReference type="EMBL" id="ONK71630.1"/>
    </source>
</evidence>
<dbReference type="InterPro" id="IPR001087">
    <property type="entry name" value="GDSL"/>
</dbReference>
<dbReference type="FunFam" id="3.40.50.1110:FF:000003">
    <property type="entry name" value="GDSL esterase/lipase APG"/>
    <property type="match status" value="1"/>
</dbReference>
<proteinExistence type="inferred from homology"/>
<dbReference type="EMBL" id="CM007384">
    <property type="protein sequence ID" value="ONK71630.1"/>
    <property type="molecule type" value="Genomic_DNA"/>
</dbReference>
<dbReference type="InterPro" id="IPR050592">
    <property type="entry name" value="GDSL_lipolytic_enzyme"/>
</dbReference>
<dbReference type="Gene3D" id="3.40.50.1110">
    <property type="entry name" value="SGNH hydrolase"/>
    <property type="match status" value="1"/>
</dbReference>
<reference evidence="3" key="1">
    <citation type="journal article" date="2017" name="Nat. Commun.">
        <title>The asparagus genome sheds light on the origin and evolution of a young Y chromosome.</title>
        <authorList>
            <person name="Harkess A."/>
            <person name="Zhou J."/>
            <person name="Xu C."/>
            <person name="Bowers J.E."/>
            <person name="Van der Hulst R."/>
            <person name="Ayyampalayam S."/>
            <person name="Mercati F."/>
            <person name="Riccardi P."/>
            <person name="McKain M.R."/>
            <person name="Kakrana A."/>
            <person name="Tang H."/>
            <person name="Ray J."/>
            <person name="Groenendijk J."/>
            <person name="Arikit S."/>
            <person name="Mathioni S.M."/>
            <person name="Nakano M."/>
            <person name="Shan H."/>
            <person name="Telgmann-Rauber A."/>
            <person name="Kanno A."/>
            <person name="Yue Z."/>
            <person name="Chen H."/>
            <person name="Li W."/>
            <person name="Chen Y."/>
            <person name="Xu X."/>
            <person name="Zhang Y."/>
            <person name="Luo S."/>
            <person name="Chen H."/>
            <person name="Gao J."/>
            <person name="Mao Z."/>
            <person name="Pires J.C."/>
            <person name="Luo M."/>
            <person name="Kudrna D."/>
            <person name="Wing R.A."/>
            <person name="Meyers B.C."/>
            <person name="Yi K."/>
            <person name="Kong H."/>
            <person name="Lavrijsen P."/>
            <person name="Sunseri F."/>
            <person name="Falavigna A."/>
            <person name="Ye Y."/>
            <person name="Leebens-Mack J.H."/>
            <person name="Chen G."/>
        </authorList>
    </citation>
    <scope>NUCLEOTIDE SEQUENCE [LARGE SCALE GENOMIC DNA]</scope>
    <source>
        <strain evidence="3">cv. DH0086</strain>
    </source>
</reference>
<organism evidence="2 3">
    <name type="scientific">Asparagus officinalis</name>
    <name type="common">Garden asparagus</name>
    <dbReference type="NCBI Taxonomy" id="4686"/>
    <lineage>
        <taxon>Eukaryota</taxon>
        <taxon>Viridiplantae</taxon>
        <taxon>Streptophyta</taxon>
        <taxon>Embryophyta</taxon>
        <taxon>Tracheophyta</taxon>
        <taxon>Spermatophyta</taxon>
        <taxon>Magnoliopsida</taxon>
        <taxon>Liliopsida</taxon>
        <taxon>Asparagales</taxon>
        <taxon>Asparagaceae</taxon>
        <taxon>Asparagoideae</taxon>
        <taxon>Asparagus</taxon>
    </lineage>
</organism>
<keyword evidence="3" id="KW-1185">Reference proteome</keyword>
<gene>
    <name evidence="2" type="ORF">A4U43_C04F10680</name>
</gene>
<comment type="similarity">
    <text evidence="1">Belongs to the 'GDSL' lipolytic enzyme family.</text>
</comment>
<sequence>MTTYKKRLYNHRRPRLLISASYHIFCFLSYSDMNFSSMKVSFLVFGSVCFVLTSAAAQKQTQNATLPTFPALIAFGDSILDTGNNNLLSTIVKCNFPPYGKDFIGHEATGRFSNGRVPSDLIASKLRIKELLPAYLSPKLSNEDLLTGVCFASGSSGYDRLTSAVMAVITIQDQLEMFKDYIKKLQAITDTKRAAKIIGESLYVVCSGSNDVANTYFTSLLRKAEYDVPSYTSFLVNSVSDFLEKLYSLGARKIAVVGLPPLGCLPSQRTLAGGMQRDCVSLYNQASQQYNLKLTKRLGILQNKFADATIVYADIYHSLLRLIQYPSEYGFEESKKGCCGTGEFELGPLCNRKSVMCSDDSKYVFWDSFHPTEKAYKILVDELVQEISPHFL</sequence>
<dbReference type="PANTHER" id="PTHR45642">
    <property type="entry name" value="GDSL ESTERASE/LIPASE EXL3"/>
    <property type="match status" value="1"/>
</dbReference>
<dbReference type="AlphaFoldDB" id="A0A5P1F588"/>
<dbReference type="OMA" id="HTSMAMR"/>